<evidence type="ECO:0000256" key="1">
    <source>
        <dbReference type="SAM" id="SignalP"/>
    </source>
</evidence>
<dbReference type="PANTHER" id="PTHR31649">
    <property type="entry name" value="AGAP009604-PA"/>
    <property type="match status" value="1"/>
</dbReference>
<keyword evidence="3" id="KW-1185">Reference proteome</keyword>
<accession>A0A166XXU1</accession>
<dbReference type="EMBL" id="AUYB01000092">
    <property type="protein sequence ID" value="KZN41023.1"/>
    <property type="molecule type" value="Genomic_DNA"/>
</dbReference>
<protein>
    <submittedName>
        <fullName evidence="2">Uncharacterized protein</fullName>
    </submittedName>
</protein>
<dbReference type="PANTHER" id="PTHR31649:SF11">
    <property type="entry name" value="PROTEIN UNZIPPED"/>
    <property type="match status" value="1"/>
</dbReference>
<evidence type="ECO:0000313" key="3">
    <source>
        <dbReference type="Proteomes" id="UP000076643"/>
    </source>
</evidence>
<feature type="chain" id="PRO_5007882508" evidence="1">
    <location>
        <begin position="25"/>
        <end position="187"/>
    </location>
</feature>
<feature type="signal peptide" evidence="1">
    <location>
        <begin position="1"/>
        <end position="24"/>
    </location>
</feature>
<organism evidence="2 3">
    <name type="scientific">Pseudoalteromonas luteoviolacea DSM 6061</name>
    <dbReference type="NCBI Taxonomy" id="1365250"/>
    <lineage>
        <taxon>Bacteria</taxon>
        <taxon>Pseudomonadati</taxon>
        <taxon>Pseudomonadota</taxon>
        <taxon>Gammaproteobacteria</taxon>
        <taxon>Alteromonadales</taxon>
        <taxon>Pseudoalteromonadaceae</taxon>
        <taxon>Pseudoalteromonas</taxon>
    </lineage>
</organism>
<gene>
    <name evidence="2" type="ORF">N475_01185</name>
</gene>
<dbReference type="PATRIC" id="fig|1365250.3.peg.1387"/>
<dbReference type="AlphaFoldDB" id="A0A166XXU1"/>
<dbReference type="InterPro" id="IPR006616">
    <property type="entry name" value="DM9_repeat"/>
</dbReference>
<dbReference type="RefSeq" id="WP_063356473.1">
    <property type="nucleotide sequence ID" value="NZ_AQHB01000023.1"/>
</dbReference>
<dbReference type="Pfam" id="PF11901">
    <property type="entry name" value="DM9"/>
    <property type="match status" value="1"/>
</dbReference>
<name>A0A166XXU1_9GAMM</name>
<proteinExistence type="predicted"/>
<keyword evidence="1" id="KW-0732">Signal</keyword>
<comment type="caution">
    <text evidence="2">The sequence shown here is derived from an EMBL/GenBank/DDBJ whole genome shotgun (WGS) entry which is preliminary data.</text>
</comment>
<sequence length="187" mass="20516">MKKNTLSSLCFLAASLVISGSALAYSDPSTWRYDTGWKLKSQATANDGSGVYAGQHDPSSPVYVCRHSNLPGKAVNGKCYISYRGREYGTHNYKSLLTKFGNLVWDRRLHGPYVPGALPNNIRSNAVVGGNEGFDVFICKGKHGQHTVVGKFVRGHGCYYGQGGREFLLKVSDDNFSVLTDRASWSR</sequence>
<dbReference type="Proteomes" id="UP000076643">
    <property type="component" value="Unassembled WGS sequence"/>
</dbReference>
<reference evidence="2 3" key="1">
    <citation type="submission" date="2013-07" db="EMBL/GenBank/DDBJ databases">
        <title>Comparative Genomic and Metabolomic Analysis of Twelve Strains of Pseudoalteromonas luteoviolacea.</title>
        <authorList>
            <person name="Vynne N.G."/>
            <person name="Mansson M."/>
            <person name="Gram L."/>
        </authorList>
    </citation>
    <scope>NUCLEOTIDE SEQUENCE [LARGE SCALE GENOMIC DNA]</scope>
    <source>
        <strain evidence="2 3">DSM 6061</strain>
    </source>
</reference>
<evidence type="ECO:0000313" key="2">
    <source>
        <dbReference type="EMBL" id="KZN41023.1"/>
    </source>
</evidence>